<name>A0A7R9GBU1_9CRUS</name>
<keyword evidence="1" id="KW-0732">Signal</keyword>
<dbReference type="Proteomes" id="UP000678499">
    <property type="component" value="Unassembled WGS sequence"/>
</dbReference>
<evidence type="ECO:0000256" key="1">
    <source>
        <dbReference type="SAM" id="SignalP"/>
    </source>
</evidence>
<protein>
    <submittedName>
        <fullName evidence="2">Uncharacterized protein</fullName>
    </submittedName>
</protein>
<dbReference type="EMBL" id="CAJPEX010000368">
    <property type="protein sequence ID" value="CAG0915337.1"/>
    <property type="molecule type" value="Genomic_DNA"/>
</dbReference>
<evidence type="ECO:0000313" key="2">
    <source>
        <dbReference type="EMBL" id="CAD7275185.1"/>
    </source>
</evidence>
<dbReference type="EMBL" id="OA882405">
    <property type="protein sequence ID" value="CAD7275185.1"/>
    <property type="molecule type" value="Genomic_DNA"/>
</dbReference>
<feature type="signal peptide" evidence="1">
    <location>
        <begin position="1"/>
        <end position="22"/>
    </location>
</feature>
<sequence length="307" mass="33796">MKLFSAALALAVVAVCLQGSDGMRKNAVTPKAKSFSFQSSFYPAQKRHQLTQAEKDIISEVLATLQAAIDALLQSITGEIGSIWAPIQAIIDQILASSENNKSELQRILVTLKTAHEKKTSVAKGIKQSDPLEELLALLEQGIDGILAIVDGSLEDALIYLQNLVDMVHELQEQSAEGLEQQLIDMILQSLGTLLGQIEDLLGITSRKTVKMASLFHSLRDPKSNMPRNVRVFKALQLRKMIERFMQKDALDDLMALLEQGLDGILAMVDQNLHDALQYVLDMLDMLHELSLGTLLGQIEDMLGITP</sequence>
<keyword evidence="3" id="KW-1185">Reference proteome</keyword>
<proteinExistence type="predicted"/>
<organism evidence="2">
    <name type="scientific">Notodromas monacha</name>
    <dbReference type="NCBI Taxonomy" id="399045"/>
    <lineage>
        <taxon>Eukaryota</taxon>
        <taxon>Metazoa</taxon>
        <taxon>Ecdysozoa</taxon>
        <taxon>Arthropoda</taxon>
        <taxon>Crustacea</taxon>
        <taxon>Oligostraca</taxon>
        <taxon>Ostracoda</taxon>
        <taxon>Podocopa</taxon>
        <taxon>Podocopida</taxon>
        <taxon>Cypridocopina</taxon>
        <taxon>Cypridoidea</taxon>
        <taxon>Cyprididae</taxon>
        <taxon>Notodromas</taxon>
    </lineage>
</organism>
<gene>
    <name evidence="2" type="ORF">NMOB1V02_LOCUS2985</name>
</gene>
<feature type="chain" id="PRO_5036403235" evidence="1">
    <location>
        <begin position="23"/>
        <end position="307"/>
    </location>
</feature>
<accession>A0A7R9GBU1</accession>
<evidence type="ECO:0000313" key="3">
    <source>
        <dbReference type="Proteomes" id="UP000678499"/>
    </source>
</evidence>
<reference evidence="2" key="1">
    <citation type="submission" date="2020-11" db="EMBL/GenBank/DDBJ databases">
        <authorList>
            <person name="Tran Van P."/>
        </authorList>
    </citation>
    <scope>NUCLEOTIDE SEQUENCE</scope>
</reference>
<dbReference type="AlphaFoldDB" id="A0A7R9GBU1"/>